<organism evidence="1">
    <name type="scientific">Physcomitrium patens</name>
    <name type="common">Spreading-leaved earth moss</name>
    <name type="synonym">Physcomitrella patens</name>
    <dbReference type="NCBI Taxonomy" id="3218"/>
    <lineage>
        <taxon>Eukaryota</taxon>
        <taxon>Viridiplantae</taxon>
        <taxon>Streptophyta</taxon>
        <taxon>Embryophyta</taxon>
        <taxon>Bryophyta</taxon>
        <taxon>Bryophytina</taxon>
        <taxon>Bryopsida</taxon>
        <taxon>Funariidae</taxon>
        <taxon>Funariales</taxon>
        <taxon>Funariaceae</taxon>
        <taxon>Physcomitrium</taxon>
    </lineage>
</organism>
<reference evidence="1 3" key="2">
    <citation type="journal article" date="2018" name="Plant J.">
        <title>The Physcomitrella patens chromosome-scale assembly reveals moss genome structure and evolution.</title>
        <authorList>
            <person name="Lang D."/>
            <person name="Ullrich K.K."/>
            <person name="Murat F."/>
            <person name="Fuchs J."/>
            <person name="Jenkins J."/>
            <person name="Haas F.B."/>
            <person name="Piednoel M."/>
            <person name="Gundlach H."/>
            <person name="Van Bel M."/>
            <person name="Meyberg R."/>
            <person name="Vives C."/>
            <person name="Morata J."/>
            <person name="Symeonidi A."/>
            <person name="Hiss M."/>
            <person name="Muchero W."/>
            <person name="Kamisugi Y."/>
            <person name="Saleh O."/>
            <person name="Blanc G."/>
            <person name="Decker E.L."/>
            <person name="van Gessel N."/>
            <person name="Grimwood J."/>
            <person name="Hayes R.D."/>
            <person name="Graham S.W."/>
            <person name="Gunter L.E."/>
            <person name="McDaniel S.F."/>
            <person name="Hoernstein S.N.W."/>
            <person name="Larsson A."/>
            <person name="Li F.W."/>
            <person name="Perroud P.F."/>
            <person name="Phillips J."/>
            <person name="Ranjan P."/>
            <person name="Rokshar D.S."/>
            <person name="Rothfels C.J."/>
            <person name="Schneider L."/>
            <person name="Shu S."/>
            <person name="Stevenson D.W."/>
            <person name="Thummler F."/>
            <person name="Tillich M."/>
            <person name="Villarreal Aguilar J.C."/>
            <person name="Widiez T."/>
            <person name="Wong G.K."/>
            <person name="Wymore A."/>
            <person name="Zhang Y."/>
            <person name="Zimmer A.D."/>
            <person name="Quatrano R.S."/>
            <person name="Mayer K.F.X."/>
            <person name="Goodstein D."/>
            <person name="Casacuberta J.M."/>
            <person name="Vandepoele K."/>
            <person name="Reski R."/>
            <person name="Cuming A.C."/>
            <person name="Tuskan G.A."/>
            <person name="Maumus F."/>
            <person name="Salse J."/>
            <person name="Schmutz J."/>
            <person name="Rensing S.A."/>
        </authorList>
    </citation>
    <scope>NUCLEOTIDE SEQUENCE [LARGE SCALE GENOMIC DNA]</scope>
    <source>
        <strain evidence="2 3">cv. Gransden 2004</strain>
    </source>
</reference>
<dbReference type="EnsemblPlants" id="Pp3c11_8491V3.1">
    <property type="protein sequence ID" value="Pp3c11_8491V3.1"/>
    <property type="gene ID" value="Pp3c11_8491"/>
</dbReference>
<dbReference type="EMBL" id="ABEU02000011">
    <property type="protein sequence ID" value="PNR44984.1"/>
    <property type="molecule type" value="Genomic_DNA"/>
</dbReference>
<name>A0A2K1JTX6_PHYPA</name>
<reference evidence="2" key="3">
    <citation type="submission" date="2020-12" db="UniProtKB">
        <authorList>
            <consortium name="EnsemblPlants"/>
        </authorList>
    </citation>
    <scope>IDENTIFICATION</scope>
</reference>
<protein>
    <submittedName>
        <fullName evidence="1 2">Uncharacterized protein</fullName>
    </submittedName>
</protein>
<keyword evidence="3" id="KW-1185">Reference proteome</keyword>
<accession>A0A2K1JTX6</accession>
<proteinExistence type="predicted"/>
<evidence type="ECO:0000313" key="1">
    <source>
        <dbReference type="EMBL" id="PNR44984.1"/>
    </source>
</evidence>
<dbReference type="InParanoid" id="A0A2K1JTX6"/>
<evidence type="ECO:0000313" key="3">
    <source>
        <dbReference type="Proteomes" id="UP000006727"/>
    </source>
</evidence>
<dbReference type="AlphaFoldDB" id="A0A2K1JTX6"/>
<dbReference type="Proteomes" id="UP000006727">
    <property type="component" value="Chromosome 11"/>
</dbReference>
<evidence type="ECO:0000313" key="2">
    <source>
        <dbReference type="EnsemblPlants" id="Pp3c11_8491V3.1"/>
    </source>
</evidence>
<sequence length="273" mass="30684">MDRAQGWRHHLIPLPYWPPLLFSPPDQSRPPLSFPGHYERWRFPLPELLLPSSTVIFRPPRSASQGAIELVTRWTGKVHGRARGCSGWLAWLGPRARWKTQIIPSVYPSTNEINTPLIHSEQGLGVSSLPIACAQSFRPFIRRHVLVSQFRVGRDLGAASLVSVIRPLSLTGGGDFVDWGGRISWMAECHLERPVEGPQWCSFVTTEVAMLGMLAMVGLGRRRCLLGKEEPVGFFTVEFFLFAVVSVCCRHWRRMHGDGGDGDEISGVVLRRR</sequence>
<gene>
    <name evidence="1" type="ORF">PHYPA_014754</name>
</gene>
<dbReference type="Gramene" id="Pp3c11_8491V3.1">
    <property type="protein sequence ID" value="Pp3c11_8491V3.1"/>
    <property type="gene ID" value="Pp3c11_8491"/>
</dbReference>
<reference evidence="1 3" key="1">
    <citation type="journal article" date="2008" name="Science">
        <title>The Physcomitrella genome reveals evolutionary insights into the conquest of land by plants.</title>
        <authorList>
            <person name="Rensing S."/>
            <person name="Lang D."/>
            <person name="Zimmer A."/>
            <person name="Terry A."/>
            <person name="Salamov A."/>
            <person name="Shapiro H."/>
            <person name="Nishiyama T."/>
            <person name="Perroud P.-F."/>
            <person name="Lindquist E."/>
            <person name="Kamisugi Y."/>
            <person name="Tanahashi T."/>
            <person name="Sakakibara K."/>
            <person name="Fujita T."/>
            <person name="Oishi K."/>
            <person name="Shin-I T."/>
            <person name="Kuroki Y."/>
            <person name="Toyoda A."/>
            <person name="Suzuki Y."/>
            <person name="Hashimoto A."/>
            <person name="Yamaguchi K."/>
            <person name="Sugano A."/>
            <person name="Kohara Y."/>
            <person name="Fujiyama A."/>
            <person name="Anterola A."/>
            <person name="Aoki S."/>
            <person name="Ashton N."/>
            <person name="Barbazuk W.B."/>
            <person name="Barker E."/>
            <person name="Bennetzen J."/>
            <person name="Bezanilla M."/>
            <person name="Blankenship R."/>
            <person name="Cho S.H."/>
            <person name="Dutcher S."/>
            <person name="Estelle M."/>
            <person name="Fawcett J.A."/>
            <person name="Gundlach H."/>
            <person name="Hanada K."/>
            <person name="Heyl A."/>
            <person name="Hicks K.A."/>
            <person name="Hugh J."/>
            <person name="Lohr M."/>
            <person name="Mayer K."/>
            <person name="Melkozernov A."/>
            <person name="Murata T."/>
            <person name="Nelson D."/>
            <person name="Pils B."/>
            <person name="Prigge M."/>
            <person name="Reiss B."/>
            <person name="Renner T."/>
            <person name="Rombauts S."/>
            <person name="Rushton P."/>
            <person name="Sanderfoot A."/>
            <person name="Schween G."/>
            <person name="Shiu S.-H."/>
            <person name="Stueber K."/>
            <person name="Theodoulou F.L."/>
            <person name="Tu H."/>
            <person name="Van de Peer Y."/>
            <person name="Verrier P.J."/>
            <person name="Waters E."/>
            <person name="Wood A."/>
            <person name="Yang L."/>
            <person name="Cove D."/>
            <person name="Cuming A."/>
            <person name="Hasebe M."/>
            <person name="Lucas S."/>
            <person name="Mishler D.B."/>
            <person name="Reski R."/>
            <person name="Grigoriev I."/>
            <person name="Quatrano R.S."/>
            <person name="Boore J.L."/>
        </authorList>
    </citation>
    <scope>NUCLEOTIDE SEQUENCE [LARGE SCALE GENOMIC DNA]</scope>
    <source>
        <strain evidence="2 3">cv. Gransden 2004</strain>
    </source>
</reference>